<keyword evidence="5" id="KW-1185">Reference proteome</keyword>
<feature type="compositionally biased region" description="Polar residues" evidence="1">
    <location>
        <begin position="1800"/>
        <end position="1809"/>
    </location>
</feature>
<dbReference type="Pfam" id="PF09324">
    <property type="entry name" value="Sec7-like_HDS"/>
    <property type="match status" value="1"/>
</dbReference>
<accession>A0A7I8W474</accession>
<protein>
    <submittedName>
        <fullName evidence="4">DgyrCDS11305</fullName>
    </submittedName>
</protein>
<dbReference type="InterPro" id="IPR015403">
    <property type="entry name" value="Mon2/Sec7/BIG1-like_HDS"/>
</dbReference>
<comment type="caution">
    <text evidence="4">The sequence shown here is derived from an EMBL/GenBank/DDBJ whole genome shotgun (WGS) entry which is preliminary data.</text>
</comment>
<name>A0A7I8W474_9ANNE</name>
<dbReference type="OrthoDB" id="10002886at2759"/>
<organism evidence="4 5">
    <name type="scientific">Dimorphilus gyrociliatus</name>
    <dbReference type="NCBI Taxonomy" id="2664684"/>
    <lineage>
        <taxon>Eukaryota</taxon>
        <taxon>Metazoa</taxon>
        <taxon>Spiralia</taxon>
        <taxon>Lophotrochozoa</taxon>
        <taxon>Annelida</taxon>
        <taxon>Polychaeta</taxon>
        <taxon>Polychaeta incertae sedis</taxon>
        <taxon>Dinophilidae</taxon>
        <taxon>Dimorphilus</taxon>
    </lineage>
</organism>
<dbReference type="EMBL" id="CAJFCJ010000019">
    <property type="protein sequence ID" value="CAD5122905.1"/>
    <property type="molecule type" value="Genomic_DNA"/>
</dbReference>
<feature type="region of interest" description="Disordered" evidence="1">
    <location>
        <begin position="1794"/>
        <end position="1841"/>
    </location>
</feature>
<reference evidence="4 5" key="1">
    <citation type="submission" date="2020-08" db="EMBL/GenBank/DDBJ databases">
        <authorList>
            <person name="Hejnol A."/>
        </authorList>
    </citation>
    <scope>NUCLEOTIDE SEQUENCE [LARGE SCALE GENOMIC DNA]</scope>
</reference>
<dbReference type="Proteomes" id="UP000549394">
    <property type="component" value="Unassembled WGS sequence"/>
</dbReference>
<evidence type="ECO:0000256" key="1">
    <source>
        <dbReference type="SAM" id="MobiDB-lite"/>
    </source>
</evidence>
<dbReference type="SUPFAM" id="SSF48371">
    <property type="entry name" value="ARM repeat"/>
    <property type="match status" value="1"/>
</dbReference>
<dbReference type="InterPro" id="IPR032629">
    <property type="entry name" value="DCB_dom"/>
</dbReference>
<evidence type="ECO:0000259" key="2">
    <source>
        <dbReference type="Pfam" id="PF09324"/>
    </source>
</evidence>
<sequence length="1917" mass="213690">MTKKNRSIEDILGDIKENSSSKPLNLQQKCTEALELLSSEESMKQKETWQIRHVILQTLKHALESKTSRLTALAVAGIQNFLYDDRFYSALEPENEENLMPMQLLGILKCIPNLPEELQMEMMKILLNLTCSPKSIVTARVVIRVAEVCLDSYSANSGGCVRTAVRATLTQLLTALTDKLDIPSINDTEHCHNDMIENNEGHLMDDLGLGPNFKEMNAITKENADSLARDVISVLCFISAKLHELSTEAHLIHLLLEALLAVLDNLPPIVGHRKDFVDLTWKTIVPILVSFLSNPTTDKLISRDGQGERGGGYSSTNSTTILSEHSVKTVYQIAVQLIRIVGDIHSLRAPLASLLHRIYLYSPPSSRVEALKCLKDVLTSPYQLTRLASPTVSIQRGDDKQRLYAADLMIIKIISRSLRECCSCKDSTVVLNSVSLMCELVSSLSKITKGNCITDEIMINLLSSASAKPVASESSDSLQPSENLDVPGKIVLPHYTYWKSDDSSDSEMDQRLMKASQLYERRDVESIFASRQEVEELERDNARHFIDSLIHLVPELLDASSISEVDELLLSFSSNFCKEMENSSKKDSYAIILNADAIYVTTIYALHLNLILMTSSFYSSDDVNPSIKQEEFCDEILNCGLLLFVSQTWLEEVWMQIISRSIFKSSQIKLNEEDEPILITTLTDIDGLRSSEMGGQLLRSANTERIKLSSGSAVKAGQIAAKNVLSTIWNDMMEVLSTLITCKHSIAGFGESLALLFNAKEENRKAREAICTSLDALRTAAGLAYGLGLQNLCGSVLAQLADASCRLADGEARLHAAHALSLDSVLSMGLELGSHSPDCWQHVFRCCAHVALLEHTTFSKGQHQSVLPQVTQKTGIDEEEQEAVDVVIPSEPVAPSIDVLHLVKESSTGWQLDAGAVGGVLSVEQSARALCGLSQQVDRLFDEAAAKLNLQSLTSFIFELCRSSREQLTLRKTSQSPDEKLPANVIFVYRLGDILMNLIDSCRPMLHVIRSWSLVAAHLVEAACEKEMDISRRAVESIHGIVSCILNSRPETYYFHFHEALCKPFENLLSLELCDPEVQDQVICSLCSLVESSASELKSGWRSVFSALKSIKLHLTAVEEINESRISHVTAVLDVFNAFLSTDNPSVIAQASVDCILCLLHYAKGELEEDSKDDSDEDDDAILSLSAMALNYLKECSNLLSKMKIMPACPVFSGAYRIQFGCKPHLVDAHFGSQDLEYIINLYKNNQDVRLRPEFVDEFVYKLGLEAATTIDDLNDSKGVLRVWLLILDGLVHTAATCPKQPNIVGTLFELLRETIKPEHADFGIHVINHVILPEVQAWIRKGDENSLNLANIRQCTGLITDFIVETIVQLVNESELTVKVELMLKQLLDVLMECISQPIEQLARVGTACMRHTLLSASALFTERMWHIACSAIARAGMISLIPLREILSPFHAHSDNFYGDVGSVKVAVRQEGSAIDAERLRSLANQVFLIEVQRNASKPIDYSVDTDRSFVFLLEPPDTDILRVPFRNVVIGLIAHQQLVKLVAAMTLEDYSSSYYNNILNMSARNVLLLLELLKHSQSICEAFDSRPGLKFLVQKVARANVASNLYAFASSAIQLRIRILIHIVSNLTDLSVNLTKSCLSEETKEKENDRDIWTSSGKVSEYGSFFIRLLKEALQELCVAYVDLYLDKYTASIVDKISTNQTLYFLLADEGEEITELKRDKSLKDIVAEKVKEFSSPTTTGPVPLVEQQTLSDDEELKLAPVAPLSNRKNNDKVYSVATESTINDLMSQYKKRKNQHTLPSPFQKQTRSKPQPVRKPRPKRDDSSREREIDDEQNESLVKDSEAALTCWVTTVCETLNLLYELPDEKFKALLPVVVSSVTQLICHSRDAKLRESLAKWTYRVSHIYGFAEDKQN</sequence>
<evidence type="ECO:0000313" key="5">
    <source>
        <dbReference type="Proteomes" id="UP000549394"/>
    </source>
</evidence>
<dbReference type="InterPro" id="IPR016024">
    <property type="entry name" value="ARM-type_fold"/>
</dbReference>
<dbReference type="Pfam" id="PF16213">
    <property type="entry name" value="DCB"/>
    <property type="match status" value="1"/>
</dbReference>
<gene>
    <name evidence="4" type="ORF">DGYR_LOCUS10646</name>
</gene>
<feature type="domain" description="Mon2/Sec7/BIG1-like HDS" evidence="2">
    <location>
        <begin position="1049"/>
        <end position="1111"/>
    </location>
</feature>
<evidence type="ECO:0000259" key="3">
    <source>
        <dbReference type="Pfam" id="PF16213"/>
    </source>
</evidence>
<feature type="compositionally biased region" description="Basic and acidic residues" evidence="1">
    <location>
        <begin position="1823"/>
        <end position="1832"/>
    </location>
</feature>
<feature type="domain" description="Mon2/Sec7/BIG1-like dimerisation and cyclophilin-binding" evidence="3">
    <location>
        <begin position="8"/>
        <end position="177"/>
    </location>
</feature>
<proteinExistence type="predicted"/>
<evidence type="ECO:0000313" key="4">
    <source>
        <dbReference type="EMBL" id="CAD5122905.1"/>
    </source>
</evidence>